<keyword evidence="7" id="KW-1185">Reference proteome</keyword>
<dbReference type="AlphaFoldDB" id="A0AAV8Y1Q2"/>
<accession>A0AAV8Y1Q2</accession>
<evidence type="ECO:0000256" key="4">
    <source>
        <dbReference type="ARBA" id="ARBA00023288"/>
    </source>
</evidence>
<evidence type="ECO:0000313" key="7">
    <source>
        <dbReference type="Proteomes" id="UP001162162"/>
    </source>
</evidence>
<evidence type="ECO:0000256" key="5">
    <source>
        <dbReference type="SAM" id="Coils"/>
    </source>
</evidence>
<keyword evidence="3" id="KW-0519">Myristate</keyword>
<dbReference type="PANTHER" id="PTHR12895">
    <property type="entry name" value="DYMECLIN"/>
    <property type="match status" value="1"/>
</dbReference>
<dbReference type="EMBL" id="JAPWTK010000233">
    <property type="protein sequence ID" value="KAJ8944929.1"/>
    <property type="molecule type" value="Genomic_DNA"/>
</dbReference>
<name>A0AAV8Y1Q2_9CUCU</name>
<protein>
    <recommendedName>
        <fullName evidence="2">Dymeclin</fullName>
    </recommendedName>
</protein>
<keyword evidence="4" id="KW-0449">Lipoprotein</keyword>
<keyword evidence="5" id="KW-0175">Coiled coil</keyword>
<evidence type="ECO:0000313" key="6">
    <source>
        <dbReference type="EMBL" id="KAJ8944929.1"/>
    </source>
</evidence>
<gene>
    <name evidence="6" type="ORF">NQ318_013077</name>
</gene>
<sequence length="423" mass="49002">MKGKHIIHAPVLVKRLLQNFIDQDKISSAYGINQNHSLVIGLAFNLWSILTFRNRTADDLTVNDKNDFQEAPLAVQSLFPSLDDTRQPLSKQPLFIYYMSLYKNGSSDAITLLLYVLLHRNSSFKSYLLTRPDLDQLIIPILRTLYNAPNSTSHHIYMSLIILLILSEDDSFNKMVHEKKLKNITWYTEKALTDISLGGILILVVIRIVQYNILKMRDKYLHTNCLAALANMSSQFRELHPYVCQRLVSIFGYLSKKYKSTNELKRDKNKKNLEVAVTVNENATELEQDLQVLEEVLRMILEILNSCLSTNLANNPNLIYTLLYNKHIFESLKDNVVFQDIIHNIVVVINHFSQLLVQKSQYEVDTHQVLIVIQQGIKSWSKEKLVKFPDLKFKYVEEDRPEDFFHSLRLGTSERTLSVTLDE</sequence>
<organism evidence="6 7">
    <name type="scientific">Aromia moschata</name>
    <dbReference type="NCBI Taxonomy" id="1265417"/>
    <lineage>
        <taxon>Eukaryota</taxon>
        <taxon>Metazoa</taxon>
        <taxon>Ecdysozoa</taxon>
        <taxon>Arthropoda</taxon>
        <taxon>Hexapoda</taxon>
        <taxon>Insecta</taxon>
        <taxon>Pterygota</taxon>
        <taxon>Neoptera</taxon>
        <taxon>Endopterygota</taxon>
        <taxon>Coleoptera</taxon>
        <taxon>Polyphaga</taxon>
        <taxon>Cucujiformia</taxon>
        <taxon>Chrysomeloidea</taxon>
        <taxon>Cerambycidae</taxon>
        <taxon>Cerambycinae</taxon>
        <taxon>Callichromatini</taxon>
        <taxon>Aromia</taxon>
    </lineage>
</organism>
<dbReference type="Pfam" id="PF09742">
    <property type="entry name" value="Dymeclin"/>
    <property type="match status" value="1"/>
</dbReference>
<dbReference type="GO" id="GO:0007030">
    <property type="term" value="P:Golgi organization"/>
    <property type="evidence" value="ECO:0007669"/>
    <property type="project" value="TreeGrafter"/>
</dbReference>
<dbReference type="Proteomes" id="UP001162162">
    <property type="component" value="Unassembled WGS sequence"/>
</dbReference>
<evidence type="ECO:0000256" key="2">
    <source>
        <dbReference type="ARBA" id="ARBA00015736"/>
    </source>
</evidence>
<evidence type="ECO:0000256" key="1">
    <source>
        <dbReference type="ARBA" id="ARBA00010603"/>
    </source>
</evidence>
<dbReference type="InterPro" id="IPR019142">
    <property type="entry name" value="Dymeclin"/>
</dbReference>
<dbReference type="GO" id="GO:0005794">
    <property type="term" value="C:Golgi apparatus"/>
    <property type="evidence" value="ECO:0007669"/>
    <property type="project" value="TreeGrafter"/>
</dbReference>
<proteinExistence type="inferred from homology"/>
<evidence type="ECO:0000256" key="3">
    <source>
        <dbReference type="ARBA" id="ARBA00022707"/>
    </source>
</evidence>
<comment type="caution">
    <text evidence="6">The sequence shown here is derived from an EMBL/GenBank/DDBJ whole genome shotgun (WGS) entry which is preliminary data.</text>
</comment>
<reference evidence="6" key="1">
    <citation type="journal article" date="2023" name="Insect Mol. Biol.">
        <title>Genome sequencing provides insights into the evolution of gene families encoding plant cell wall-degrading enzymes in longhorned beetles.</title>
        <authorList>
            <person name="Shin N.R."/>
            <person name="Okamura Y."/>
            <person name="Kirsch R."/>
            <person name="Pauchet Y."/>
        </authorList>
    </citation>
    <scope>NUCLEOTIDE SEQUENCE</scope>
    <source>
        <strain evidence="6">AMC_N1</strain>
    </source>
</reference>
<feature type="coiled-coil region" evidence="5">
    <location>
        <begin position="276"/>
        <end position="303"/>
    </location>
</feature>
<dbReference type="PANTHER" id="PTHR12895:SF9">
    <property type="entry name" value="DYMECLIN"/>
    <property type="match status" value="1"/>
</dbReference>
<comment type="similarity">
    <text evidence="1">Belongs to the dymeclin family.</text>
</comment>